<dbReference type="EMBL" id="JAPHNI010000062">
    <property type="protein sequence ID" value="KAJ8117200.1"/>
    <property type="molecule type" value="Genomic_DNA"/>
</dbReference>
<protein>
    <submittedName>
        <fullName evidence="1">Uncharacterized protein</fullName>
    </submittedName>
</protein>
<reference evidence="1" key="1">
    <citation type="submission" date="2022-11" db="EMBL/GenBank/DDBJ databases">
        <title>Genome Sequence of Boeremia exigua.</title>
        <authorList>
            <person name="Buettner E."/>
        </authorList>
    </citation>
    <scope>NUCLEOTIDE SEQUENCE</scope>
    <source>
        <strain evidence="1">CU02</strain>
    </source>
</reference>
<comment type="caution">
    <text evidence="1">The sequence shown here is derived from an EMBL/GenBank/DDBJ whole genome shotgun (WGS) entry which is preliminary data.</text>
</comment>
<proteinExistence type="predicted"/>
<name>A0ACC2IPP7_9PLEO</name>
<evidence type="ECO:0000313" key="2">
    <source>
        <dbReference type="Proteomes" id="UP001153331"/>
    </source>
</evidence>
<organism evidence="1 2">
    <name type="scientific">Boeremia exigua</name>
    <dbReference type="NCBI Taxonomy" id="749465"/>
    <lineage>
        <taxon>Eukaryota</taxon>
        <taxon>Fungi</taxon>
        <taxon>Dikarya</taxon>
        <taxon>Ascomycota</taxon>
        <taxon>Pezizomycotina</taxon>
        <taxon>Dothideomycetes</taxon>
        <taxon>Pleosporomycetidae</taxon>
        <taxon>Pleosporales</taxon>
        <taxon>Pleosporineae</taxon>
        <taxon>Didymellaceae</taxon>
        <taxon>Boeremia</taxon>
    </lineage>
</organism>
<accession>A0ACC2IPP7</accession>
<dbReference type="Proteomes" id="UP001153331">
    <property type="component" value="Unassembled WGS sequence"/>
</dbReference>
<keyword evidence="2" id="KW-1185">Reference proteome</keyword>
<gene>
    <name evidence="1" type="ORF">OPT61_g1536</name>
</gene>
<sequence>MLRVSDARLGAAVFSRGMGALVGCGNNGGGLHRCHAWAGGGAGAGWSGVAAGLVQPYRDPGCGTQQAAEEINLKHTSRALQLQTLTKRNRPGSVNNEPLNDFVVLRTCAVLALLSPPLVPESASTRNPLGAFQSAGAVEDPQHPEDYAPTSSTRHPRA</sequence>
<evidence type="ECO:0000313" key="1">
    <source>
        <dbReference type="EMBL" id="KAJ8117200.1"/>
    </source>
</evidence>